<dbReference type="GO" id="GO:0106388">
    <property type="term" value="F:rRNA small subunit aminocarboxypropyltransferase activity"/>
    <property type="evidence" value="ECO:0007669"/>
    <property type="project" value="UniProtKB-EC"/>
</dbReference>
<sequence>MSRGNRKKEFRSRKARRYNKQDDLPSTMQDLAIRDEDEECSKFKVNFPVAMWDLGHCDPKKCTGRKLARKGMIKTLRLQQRFNGIVLSPMGIKCISPMDKEIVERFGAAVVDCSWAKIEETPFEQMKTSNPRLLPFLVAANPVNYGKPIKLSCVEALAALFYITGKLFDCFQEEAEHYLSQFSWGDSFINVNQEALDRYAACKDGEEVVMAQNAYLAACDEERNRRNLTPEIESSSESSEDDEPT</sequence>
<protein>
    <recommendedName>
        <fullName evidence="6">18S rRNA aminocarboxypropyltransferase</fullName>
        <ecNumber evidence="6">2.5.1.157</ecNumber>
    </recommendedName>
</protein>
<gene>
    <name evidence="10" type="ORF">NEZAVI_LOCUS7841</name>
</gene>
<dbReference type="InterPro" id="IPR007177">
    <property type="entry name" value="Tsr3_C"/>
</dbReference>
<dbReference type="Pfam" id="PF04068">
    <property type="entry name" value="Fer4_RLI"/>
    <property type="match status" value="1"/>
</dbReference>
<dbReference type="Proteomes" id="UP001152798">
    <property type="component" value="Chromosome 4"/>
</dbReference>
<evidence type="ECO:0000256" key="3">
    <source>
        <dbReference type="ARBA" id="ARBA00022552"/>
    </source>
</evidence>
<accession>A0A9P0H9L0</accession>
<dbReference type="OrthoDB" id="10262062at2759"/>
<dbReference type="Pfam" id="PF04034">
    <property type="entry name" value="Ribo_biogen_C"/>
    <property type="match status" value="1"/>
</dbReference>
<dbReference type="GO" id="GO:0000455">
    <property type="term" value="P:enzyme-directed rRNA pseudouridine synthesis"/>
    <property type="evidence" value="ECO:0007669"/>
    <property type="project" value="UniProtKB-UniRule"/>
</dbReference>
<keyword evidence="11" id="KW-1185">Reference proteome</keyword>
<reference evidence="10" key="1">
    <citation type="submission" date="2022-01" db="EMBL/GenBank/DDBJ databases">
        <authorList>
            <person name="King R."/>
        </authorList>
    </citation>
    <scope>NUCLEOTIDE SEQUENCE</scope>
</reference>
<evidence type="ECO:0000313" key="10">
    <source>
        <dbReference type="EMBL" id="CAH1398128.1"/>
    </source>
</evidence>
<keyword evidence="1" id="KW-0963">Cytoplasm</keyword>
<dbReference type="PANTHER" id="PTHR20426:SF0">
    <property type="entry name" value="18S RRNA AMINOCARBOXYPROPYLTRANSFERASE"/>
    <property type="match status" value="1"/>
</dbReference>
<evidence type="ECO:0000256" key="2">
    <source>
        <dbReference type="ARBA" id="ARBA00022517"/>
    </source>
</evidence>
<evidence type="ECO:0000256" key="6">
    <source>
        <dbReference type="HAMAP-Rule" id="MF_03146"/>
    </source>
</evidence>
<dbReference type="GO" id="GO:1904047">
    <property type="term" value="F:S-adenosyl-L-methionine binding"/>
    <property type="evidence" value="ECO:0007669"/>
    <property type="project" value="UniProtKB-UniRule"/>
</dbReference>
<proteinExistence type="inferred from homology"/>
<name>A0A9P0H9L0_NEZVI</name>
<comment type="caution">
    <text evidence="6">Lacks conserved residue(s) required for the propagation of feature annotation.</text>
</comment>
<dbReference type="AlphaFoldDB" id="A0A9P0H9L0"/>
<dbReference type="EC" id="2.5.1.157" evidence="6"/>
<feature type="compositionally biased region" description="Basic residues" evidence="7">
    <location>
        <begin position="1"/>
        <end position="18"/>
    </location>
</feature>
<evidence type="ECO:0000256" key="7">
    <source>
        <dbReference type="SAM" id="MobiDB-lite"/>
    </source>
</evidence>
<evidence type="ECO:0000313" key="11">
    <source>
        <dbReference type="Proteomes" id="UP001152798"/>
    </source>
</evidence>
<keyword evidence="2 6" id="KW-0690">Ribosome biogenesis</keyword>
<evidence type="ECO:0000256" key="4">
    <source>
        <dbReference type="ARBA" id="ARBA00022679"/>
    </source>
</evidence>
<keyword evidence="3 6" id="KW-0698">rRNA processing</keyword>
<feature type="binding site" evidence="6">
    <location>
        <position position="111"/>
    </location>
    <ligand>
        <name>S-adenosyl-L-methionine</name>
        <dbReference type="ChEBI" id="CHEBI:59789"/>
    </ligand>
</feature>
<feature type="domain" description="RNase L inhibitor RLI-like possible metal-binding" evidence="9">
    <location>
        <begin position="48"/>
        <end position="81"/>
    </location>
</feature>
<dbReference type="GO" id="GO:0030490">
    <property type="term" value="P:maturation of SSU-rRNA"/>
    <property type="evidence" value="ECO:0007669"/>
    <property type="project" value="TreeGrafter"/>
</dbReference>
<feature type="region of interest" description="Disordered" evidence="7">
    <location>
        <begin position="1"/>
        <end position="29"/>
    </location>
</feature>
<dbReference type="NCBIfam" id="NF002621">
    <property type="entry name" value="PRK02287.1"/>
    <property type="match status" value="1"/>
</dbReference>
<dbReference type="HAMAP" id="MF_01116">
    <property type="entry name" value="TSR3"/>
    <property type="match status" value="1"/>
</dbReference>
<dbReference type="PANTHER" id="PTHR20426">
    <property type="entry name" value="RIBOSOME BIOGENESIS PROTEIN TSR3 HOMOLOG"/>
    <property type="match status" value="1"/>
</dbReference>
<keyword evidence="4 6" id="KW-0808">Transferase</keyword>
<evidence type="ECO:0000256" key="1">
    <source>
        <dbReference type="ARBA" id="ARBA00022490"/>
    </source>
</evidence>
<keyword evidence="5 6" id="KW-0949">S-adenosyl-L-methionine</keyword>
<comment type="catalytic activity">
    <reaction evidence="6">
        <text>an N(1)-methylpseudouridine in rRNA + S-adenosyl-L-methionine = N(1)-methyl-N(3)-[(3S)-3-amino-3-carboxypropyl]pseudouridine in rRNA + S-methyl-5'-thioadenosine + H(+)</text>
        <dbReference type="Rhea" id="RHEA:63296"/>
        <dbReference type="Rhea" id="RHEA-COMP:11634"/>
        <dbReference type="Rhea" id="RHEA-COMP:16310"/>
        <dbReference type="ChEBI" id="CHEBI:15378"/>
        <dbReference type="ChEBI" id="CHEBI:17509"/>
        <dbReference type="ChEBI" id="CHEBI:59789"/>
        <dbReference type="ChEBI" id="CHEBI:74890"/>
        <dbReference type="ChEBI" id="CHEBI:146234"/>
        <dbReference type="EC" id="2.5.1.157"/>
    </reaction>
</comment>
<evidence type="ECO:0000259" key="9">
    <source>
        <dbReference type="Pfam" id="PF04068"/>
    </source>
</evidence>
<comment type="similarity">
    <text evidence="6">Belongs to the TDD superfamily. TSR3 family.</text>
</comment>
<feature type="domain" description="16S/18S rRNA aminocarboxypropyltransferase Tsr3 C-terminal" evidence="8">
    <location>
        <begin position="85"/>
        <end position="216"/>
    </location>
</feature>
<dbReference type="InterPro" id="IPR007209">
    <property type="entry name" value="RNaseL-inhib-like_metal-bd_dom"/>
</dbReference>
<comment type="function">
    <text evidence="6">Aminocarboxypropyltransferase that catalyzes the aminocarboxypropyl transfer on pseudouridine in 18S rRNA. It constitutes the last step in biosynthesis of the hypermodified N1-methyl-N3-(3-amino-3-carboxypropyl) pseudouridine (m1acp3-Psi).</text>
</comment>
<evidence type="ECO:0000259" key="8">
    <source>
        <dbReference type="Pfam" id="PF04034"/>
    </source>
</evidence>
<feature type="binding site" evidence="6">
    <location>
        <position position="134"/>
    </location>
    <ligand>
        <name>S-adenosyl-L-methionine</name>
        <dbReference type="ChEBI" id="CHEBI:59789"/>
    </ligand>
</feature>
<organism evidence="10 11">
    <name type="scientific">Nezara viridula</name>
    <name type="common">Southern green stink bug</name>
    <name type="synonym">Cimex viridulus</name>
    <dbReference type="NCBI Taxonomy" id="85310"/>
    <lineage>
        <taxon>Eukaryota</taxon>
        <taxon>Metazoa</taxon>
        <taxon>Ecdysozoa</taxon>
        <taxon>Arthropoda</taxon>
        <taxon>Hexapoda</taxon>
        <taxon>Insecta</taxon>
        <taxon>Pterygota</taxon>
        <taxon>Neoptera</taxon>
        <taxon>Paraneoptera</taxon>
        <taxon>Hemiptera</taxon>
        <taxon>Heteroptera</taxon>
        <taxon>Panheteroptera</taxon>
        <taxon>Pentatomomorpha</taxon>
        <taxon>Pentatomoidea</taxon>
        <taxon>Pentatomidae</taxon>
        <taxon>Pentatominae</taxon>
        <taxon>Nezara</taxon>
    </lineage>
</organism>
<feature type="binding site" evidence="6">
    <location>
        <position position="63"/>
    </location>
    <ligand>
        <name>S-adenosyl-L-methionine</name>
        <dbReference type="ChEBI" id="CHEBI:59789"/>
    </ligand>
</feature>
<evidence type="ECO:0000256" key="5">
    <source>
        <dbReference type="ARBA" id="ARBA00022691"/>
    </source>
</evidence>
<feature type="region of interest" description="Disordered" evidence="7">
    <location>
        <begin position="226"/>
        <end position="245"/>
    </location>
</feature>
<dbReference type="EMBL" id="OV725080">
    <property type="protein sequence ID" value="CAH1398128.1"/>
    <property type="molecule type" value="Genomic_DNA"/>
</dbReference>
<dbReference type="InterPro" id="IPR022968">
    <property type="entry name" value="Tsr3-like"/>
</dbReference>